<reference evidence="8" key="1">
    <citation type="submission" date="2016-10" db="EMBL/GenBank/DDBJ databases">
        <authorList>
            <person name="Varghese N."/>
            <person name="Submissions S."/>
        </authorList>
    </citation>
    <scope>NUCLEOTIDE SEQUENCE [LARGE SCALE GENOMIC DNA]</scope>
    <source>
        <strain evidence="8">XJ109</strain>
    </source>
</reference>
<evidence type="ECO:0000256" key="5">
    <source>
        <dbReference type="ARBA" id="ARBA00022884"/>
    </source>
</evidence>
<keyword evidence="8" id="KW-1185">Reference proteome</keyword>
<dbReference type="AlphaFoldDB" id="A0A1I4ZG13"/>
<accession>A0A1I4ZG13</accession>
<gene>
    <name evidence="7" type="ORF">SAMN05421738_11355</name>
</gene>
<dbReference type="PANTHER" id="PTHR30001:SF0">
    <property type="entry name" value="RIBONUCLEASE G"/>
    <property type="match status" value="1"/>
</dbReference>
<dbReference type="GO" id="GO:0006364">
    <property type="term" value="P:rRNA processing"/>
    <property type="evidence" value="ECO:0007669"/>
    <property type="project" value="TreeGrafter"/>
</dbReference>
<name>A0A1I4ZG13_9FLAO</name>
<protein>
    <submittedName>
        <fullName evidence="7">Ribonuclease G</fullName>
    </submittedName>
</protein>
<keyword evidence="4" id="KW-0460">Magnesium</keyword>
<sequence length="523" mass="59866">MSKELVISALADQVRIAVLDEGRLMEFHQDTANDGFAVGDIYLGKIKKLAPSLNATFVDIGYSKDAFLHYHDLGPQIRSSNAYNKIVGNGMYKTEKLKNFRMEKPIDKDGQITDIFAPGDSVLVQITKEPIHTKGPRITSEISIAGRYLVLVPFSERVSISQKIKTKPERDRLIKILESLTPEGFGVIIRTVAEDKNAEELQADLAYLLNKWTQIFKNLQKKTAPAKILSEMDRASSILRDNFNDDFIKISVDDIELADEMREYLEVIAPDKINLVKEYDDPFVPIFEKFNVERQIKQAFGKTVTIPQSKGAYLVIEHTEALHVIDVNSGNISRNSKNQEDSAFLVNKIAASEIARQLRLRDMGGIVVVDFIDMTDAEHKKELFEHLRAEMAKDKAKHKILPPSKFGLIQITRQRVRPEVNFVTTEENPNQESNEVEAPIVTIDKIEQVLLNILERKDKDLKKMSLHVHPFIASYLKYGLPSIQMKWFIKHKKWIKIVPRDAYKFLQFNFLDKDHNTLYNESN</sequence>
<dbReference type="InterPro" id="IPR019307">
    <property type="entry name" value="RNA-bd_AU-1/RNase_E/G"/>
</dbReference>
<dbReference type="STRING" id="684065.SAMN05421738_11355"/>
<keyword evidence="5" id="KW-0694">RNA-binding</keyword>
<dbReference type="GO" id="GO:0004540">
    <property type="term" value="F:RNA nuclease activity"/>
    <property type="evidence" value="ECO:0007669"/>
    <property type="project" value="InterPro"/>
</dbReference>
<evidence type="ECO:0000256" key="2">
    <source>
        <dbReference type="ARBA" id="ARBA00022723"/>
    </source>
</evidence>
<dbReference type="GO" id="GO:0003723">
    <property type="term" value="F:RNA binding"/>
    <property type="evidence" value="ECO:0007669"/>
    <property type="project" value="UniProtKB-KW"/>
</dbReference>
<dbReference type="NCBIfam" id="TIGR00757">
    <property type="entry name" value="RNaseEG"/>
    <property type="match status" value="1"/>
</dbReference>
<evidence type="ECO:0000256" key="3">
    <source>
        <dbReference type="ARBA" id="ARBA00022801"/>
    </source>
</evidence>
<keyword evidence="3" id="KW-0378">Hydrolase</keyword>
<dbReference type="InterPro" id="IPR003029">
    <property type="entry name" value="S1_domain"/>
</dbReference>
<comment type="cofactor">
    <cofactor evidence="1">
        <name>Mg(2+)</name>
        <dbReference type="ChEBI" id="CHEBI:18420"/>
    </cofactor>
</comment>
<dbReference type="GO" id="GO:0016787">
    <property type="term" value="F:hydrolase activity"/>
    <property type="evidence" value="ECO:0007669"/>
    <property type="project" value="UniProtKB-KW"/>
</dbReference>
<dbReference type="InterPro" id="IPR004659">
    <property type="entry name" value="RNase_E/G"/>
</dbReference>
<organism evidence="7 8">
    <name type="scientific">Algoriella xinjiangensis</name>
    <dbReference type="NCBI Taxonomy" id="684065"/>
    <lineage>
        <taxon>Bacteria</taxon>
        <taxon>Pseudomonadati</taxon>
        <taxon>Bacteroidota</taxon>
        <taxon>Flavobacteriia</taxon>
        <taxon>Flavobacteriales</taxon>
        <taxon>Weeksellaceae</taxon>
        <taxon>Algoriella</taxon>
    </lineage>
</organism>
<dbReference type="SUPFAM" id="SSF50249">
    <property type="entry name" value="Nucleic acid-binding proteins"/>
    <property type="match status" value="1"/>
</dbReference>
<dbReference type="InterPro" id="IPR012340">
    <property type="entry name" value="NA-bd_OB-fold"/>
</dbReference>
<dbReference type="GO" id="GO:0046872">
    <property type="term" value="F:metal ion binding"/>
    <property type="evidence" value="ECO:0007669"/>
    <property type="project" value="UniProtKB-KW"/>
</dbReference>
<keyword evidence="2" id="KW-0479">Metal-binding</keyword>
<dbReference type="GO" id="GO:0005737">
    <property type="term" value="C:cytoplasm"/>
    <property type="evidence" value="ECO:0007669"/>
    <property type="project" value="TreeGrafter"/>
</dbReference>
<dbReference type="RefSeq" id="WP_092909069.1">
    <property type="nucleotide sequence ID" value="NZ_FOUZ01000013.1"/>
</dbReference>
<evidence type="ECO:0000259" key="6">
    <source>
        <dbReference type="SMART" id="SM00316"/>
    </source>
</evidence>
<dbReference type="Gene3D" id="2.40.50.140">
    <property type="entry name" value="Nucleic acid-binding proteins"/>
    <property type="match status" value="1"/>
</dbReference>
<evidence type="ECO:0000313" key="7">
    <source>
        <dbReference type="EMBL" id="SFN48993.1"/>
    </source>
</evidence>
<dbReference type="CDD" id="cd04453">
    <property type="entry name" value="S1_RNase_E"/>
    <property type="match status" value="1"/>
</dbReference>
<proteinExistence type="predicted"/>
<evidence type="ECO:0000313" key="8">
    <source>
        <dbReference type="Proteomes" id="UP000199149"/>
    </source>
</evidence>
<dbReference type="Pfam" id="PF10150">
    <property type="entry name" value="RNase_E_G"/>
    <property type="match status" value="1"/>
</dbReference>
<dbReference type="OrthoDB" id="9804278at2"/>
<feature type="domain" description="S1 motif" evidence="6">
    <location>
        <begin position="37"/>
        <end position="141"/>
    </location>
</feature>
<evidence type="ECO:0000256" key="4">
    <source>
        <dbReference type="ARBA" id="ARBA00022842"/>
    </source>
</evidence>
<evidence type="ECO:0000256" key="1">
    <source>
        <dbReference type="ARBA" id="ARBA00001946"/>
    </source>
</evidence>
<dbReference type="PANTHER" id="PTHR30001">
    <property type="entry name" value="RIBONUCLEASE"/>
    <property type="match status" value="1"/>
</dbReference>
<dbReference type="Proteomes" id="UP000199149">
    <property type="component" value="Unassembled WGS sequence"/>
</dbReference>
<dbReference type="SMART" id="SM00316">
    <property type="entry name" value="S1"/>
    <property type="match status" value="1"/>
</dbReference>
<dbReference type="EMBL" id="FOUZ01000013">
    <property type="protein sequence ID" value="SFN48993.1"/>
    <property type="molecule type" value="Genomic_DNA"/>
</dbReference>